<keyword evidence="1" id="KW-0472">Membrane</keyword>
<gene>
    <name evidence="2" type="ORF">E1956_28905</name>
</gene>
<dbReference type="EMBL" id="CP038150">
    <property type="protein sequence ID" value="QBR01234.1"/>
    <property type="molecule type" value="Genomic_DNA"/>
</dbReference>
<keyword evidence="3" id="KW-1185">Reference proteome</keyword>
<dbReference type="AlphaFoldDB" id="A0A4P7D3W6"/>
<dbReference type="RefSeq" id="WP_134755666.1">
    <property type="nucleotide sequence ID" value="NZ_CP038150.1"/>
</dbReference>
<evidence type="ECO:0000256" key="1">
    <source>
        <dbReference type="SAM" id="Phobius"/>
    </source>
</evidence>
<evidence type="ECO:0000313" key="2">
    <source>
        <dbReference type="EMBL" id="QBR01234.1"/>
    </source>
</evidence>
<name>A0A4P7D3W6_9BURK</name>
<protein>
    <submittedName>
        <fullName evidence="2">Uncharacterized protein</fullName>
    </submittedName>
</protein>
<dbReference type="KEGG" id="ppai:E1956_28905"/>
<proteinExistence type="predicted"/>
<keyword evidence="1" id="KW-1133">Transmembrane helix</keyword>
<sequence length="160" mass="17228">MGPLFILLVLELLTRNVYAAPGRFMRVVQITGGLAGAIAGVPLLRSVPWHRADGPLTRLLGSVAIGAVWGFIIACLALDLLARETATQVRTVQVPYAVTSGWKNCGYGIAFDDEALRGRITVCGPRWHLPRQPDTGMLHVTETVGPWGVILNQVSLAVHP</sequence>
<accession>A0A4P7D3W6</accession>
<feature type="transmembrane region" description="Helical" evidence="1">
    <location>
        <begin position="29"/>
        <end position="47"/>
    </location>
</feature>
<evidence type="ECO:0000313" key="3">
    <source>
        <dbReference type="Proteomes" id="UP000295727"/>
    </source>
</evidence>
<dbReference type="OrthoDB" id="9990563at2"/>
<dbReference type="Proteomes" id="UP000295727">
    <property type="component" value="Chromosome 3"/>
</dbReference>
<reference evidence="2 3" key="1">
    <citation type="submission" date="2019-03" db="EMBL/GenBank/DDBJ databases">
        <title>Paraburkholderia sp. 7MH5, isolated from subtropical forest soil.</title>
        <authorList>
            <person name="Gao Z.-H."/>
            <person name="Qiu L.-H."/>
        </authorList>
    </citation>
    <scope>NUCLEOTIDE SEQUENCE [LARGE SCALE GENOMIC DNA]</scope>
    <source>
        <strain evidence="2 3">7MH5</strain>
    </source>
</reference>
<organism evidence="2 3">
    <name type="scientific">Paraburkholderia pallida</name>
    <dbReference type="NCBI Taxonomy" id="2547399"/>
    <lineage>
        <taxon>Bacteria</taxon>
        <taxon>Pseudomonadati</taxon>
        <taxon>Pseudomonadota</taxon>
        <taxon>Betaproteobacteria</taxon>
        <taxon>Burkholderiales</taxon>
        <taxon>Burkholderiaceae</taxon>
        <taxon>Paraburkholderia</taxon>
    </lineage>
</organism>
<feature type="transmembrane region" description="Helical" evidence="1">
    <location>
        <begin position="59"/>
        <end position="82"/>
    </location>
</feature>
<keyword evidence="1" id="KW-0812">Transmembrane</keyword>